<dbReference type="EMBL" id="CAKXAJ010026500">
    <property type="protein sequence ID" value="CAH2269136.1"/>
    <property type="molecule type" value="Genomic_DNA"/>
</dbReference>
<gene>
    <name evidence="1" type="primary">jg23018</name>
    <name evidence="1" type="ORF">PAEG_LOCUS27422</name>
</gene>
<sequence>MLESEIIPVPTTIINVNMRTKSILTLLGVMAIMQAPCDANADQSDIDVAKNPPITGSDVGVRQRDAPEVVLQLKYNEGGLDKIYLTQFRKESKGWEPPVVARRSLCADLCYSGASPTERTWRGHDPQGDYVIRDRLATCVNLGITTSCLIAVIERLTPDTTQHKPFS</sequence>
<accession>A0A8S4SN38</accession>
<evidence type="ECO:0000313" key="1">
    <source>
        <dbReference type="EMBL" id="CAH2269136.1"/>
    </source>
</evidence>
<dbReference type="AlphaFoldDB" id="A0A8S4SN38"/>
<keyword evidence="2" id="KW-1185">Reference proteome</keyword>
<name>A0A8S4SN38_9NEOP</name>
<organism evidence="1 2">
    <name type="scientific">Pararge aegeria aegeria</name>
    <dbReference type="NCBI Taxonomy" id="348720"/>
    <lineage>
        <taxon>Eukaryota</taxon>
        <taxon>Metazoa</taxon>
        <taxon>Ecdysozoa</taxon>
        <taxon>Arthropoda</taxon>
        <taxon>Hexapoda</taxon>
        <taxon>Insecta</taxon>
        <taxon>Pterygota</taxon>
        <taxon>Neoptera</taxon>
        <taxon>Endopterygota</taxon>
        <taxon>Lepidoptera</taxon>
        <taxon>Glossata</taxon>
        <taxon>Ditrysia</taxon>
        <taxon>Papilionoidea</taxon>
        <taxon>Nymphalidae</taxon>
        <taxon>Satyrinae</taxon>
        <taxon>Satyrini</taxon>
        <taxon>Parargina</taxon>
        <taxon>Pararge</taxon>
    </lineage>
</organism>
<proteinExistence type="predicted"/>
<comment type="caution">
    <text evidence="1">The sequence shown here is derived from an EMBL/GenBank/DDBJ whole genome shotgun (WGS) entry which is preliminary data.</text>
</comment>
<dbReference type="Proteomes" id="UP000838756">
    <property type="component" value="Unassembled WGS sequence"/>
</dbReference>
<dbReference type="OrthoDB" id="8173223at2759"/>
<evidence type="ECO:0000313" key="2">
    <source>
        <dbReference type="Proteomes" id="UP000838756"/>
    </source>
</evidence>
<protein>
    <submittedName>
        <fullName evidence="1">Jg23018 protein</fullName>
    </submittedName>
</protein>
<reference evidence="1" key="1">
    <citation type="submission" date="2022-03" db="EMBL/GenBank/DDBJ databases">
        <authorList>
            <person name="Lindestad O."/>
        </authorList>
    </citation>
    <scope>NUCLEOTIDE SEQUENCE</scope>
</reference>